<accession>A0A371AY36</accession>
<gene>
    <name evidence="5" type="ORF">DWV06_03195</name>
</gene>
<keyword evidence="2 5" id="KW-0378">Hydrolase</keyword>
<dbReference type="InterPro" id="IPR014756">
    <property type="entry name" value="Ig_E-set"/>
</dbReference>
<dbReference type="InterPro" id="IPR017853">
    <property type="entry name" value="GH"/>
</dbReference>
<dbReference type="PANTHER" id="PTHR10357:SF210">
    <property type="entry name" value="MALTODEXTRIN GLUCOSIDASE"/>
    <property type="match status" value="1"/>
</dbReference>
<keyword evidence="6" id="KW-1185">Reference proteome</keyword>
<dbReference type="SMART" id="SM00642">
    <property type="entry name" value="Aamy"/>
    <property type="match status" value="1"/>
</dbReference>
<comment type="similarity">
    <text evidence="1">Belongs to the glycosyl hydrolase 13 family.</text>
</comment>
<dbReference type="GO" id="GO:0005975">
    <property type="term" value="P:carbohydrate metabolic process"/>
    <property type="evidence" value="ECO:0007669"/>
    <property type="project" value="InterPro"/>
</dbReference>
<dbReference type="RefSeq" id="WP_115480727.1">
    <property type="nucleotide sequence ID" value="NZ_QRCT01000012.1"/>
</dbReference>
<evidence type="ECO:0000256" key="2">
    <source>
        <dbReference type="ARBA" id="ARBA00022801"/>
    </source>
</evidence>
<keyword evidence="3" id="KW-0326">Glycosidase</keyword>
<dbReference type="GO" id="GO:0004553">
    <property type="term" value="F:hydrolase activity, hydrolyzing O-glycosyl compounds"/>
    <property type="evidence" value="ECO:0007669"/>
    <property type="project" value="InterPro"/>
</dbReference>
<evidence type="ECO:0000313" key="6">
    <source>
        <dbReference type="Proteomes" id="UP000255036"/>
    </source>
</evidence>
<dbReference type="AlphaFoldDB" id="A0A371AY36"/>
<dbReference type="OrthoDB" id="9805159at2"/>
<organism evidence="5 6">
    <name type="scientific">Anaerosacchariphilus polymeriproducens</name>
    <dbReference type="NCBI Taxonomy" id="1812858"/>
    <lineage>
        <taxon>Bacteria</taxon>
        <taxon>Bacillati</taxon>
        <taxon>Bacillota</taxon>
        <taxon>Clostridia</taxon>
        <taxon>Lachnospirales</taxon>
        <taxon>Lachnospiraceae</taxon>
        <taxon>Anaerosacchariphilus</taxon>
    </lineage>
</organism>
<protein>
    <submittedName>
        <fullName evidence="5">Glycoside hydrolase family 13 protein</fullName>
    </submittedName>
</protein>
<reference evidence="5 6" key="1">
    <citation type="submission" date="2018-07" db="EMBL/GenBank/DDBJ databases">
        <title>Anaerosacharophilus polymeroproducens gen. nov. sp. nov., an anaerobic bacterium isolated from salt field.</title>
        <authorList>
            <person name="Kim W."/>
            <person name="Yang S.-H."/>
            <person name="Oh J."/>
            <person name="Lee J.-H."/>
            <person name="Kwon K.K."/>
        </authorList>
    </citation>
    <scope>NUCLEOTIDE SEQUENCE [LARGE SCALE GENOMIC DNA]</scope>
    <source>
        <strain evidence="5 6">MCWD5</strain>
    </source>
</reference>
<comment type="caution">
    <text evidence="5">The sequence shown here is derived from an EMBL/GenBank/DDBJ whole genome shotgun (WGS) entry which is preliminary data.</text>
</comment>
<dbReference type="Pfam" id="PF00128">
    <property type="entry name" value="Alpha-amylase"/>
    <property type="match status" value="2"/>
</dbReference>
<dbReference type="Gene3D" id="2.60.40.1180">
    <property type="entry name" value="Golgi alpha-mannosidase II"/>
    <property type="match status" value="1"/>
</dbReference>
<name>A0A371AY36_9FIRM</name>
<feature type="domain" description="Glycosyl hydrolase family 13 catalytic" evidence="4">
    <location>
        <begin position="145"/>
        <end position="598"/>
    </location>
</feature>
<dbReference type="Pfam" id="PF02903">
    <property type="entry name" value="Alpha-amylase_N"/>
    <property type="match status" value="1"/>
</dbReference>
<proteinExistence type="inferred from homology"/>
<dbReference type="Gene3D" id="3.20.20.80">
    <property type="entry name" value="Glycosidases"/>
    <property type="match status" value="1"/>
</dbReference>
<dbReference type="Gene3D" id="2.60.40.10">
    <property type="entry name" value="Immunoglobulins"/>
    <property type="match status" value="1"/>
</dbReference>
<dbReference type="InterPro" id="IPR006047">
    <property type="entry name" value="GH13_cat_dom"/>
</dbReference>
<dbReference type="InterPro" id="IPR013783">
    <property type="entry name" value="Ig-like_fold"/>
</dbReference>
<evidence type="ECO:0000256" key="1">
    <source>
        <dbReference type="ARBA" id="ARBA00008061"/>
    </source>
</evidence>
<evidence type="ECO:0000256" key="3">
    <source>
        <dbReference type="ARBA" id="ARBA00023295"/>
    </source>
</evidence>
<dbReference type="EMBL" id="QRCT01000012">
    <property type="protein sequence ID" value="RDU24494.1"/>
    <property type="molecule type" value="Genomic_DNA"/>
</dbReference>
<evidence type="ECO:0000259" key="4">
    <source>
        <dbReference type="SMART" id="SM00642"/>
    </source>
</evidence>
<dbReference type="SUPFAM" id="SSF81296">
    <property type="entry name" value="E set domains"/>
    <property type="match status" value="1"/>
</dbReference>
<dbReference type="CDD" id="cd11338">
    <property type="entry name" value="AmyAc_CMD"/>
    <property type="match status" value="1"/>
</dbReference>
<dbReference type="Proteomes" id="UP000255036">
    <property type="component" value="Unassembled WGS sequence"/>
</dbReference>
<dbReference type="SUPFAM" id="SSF51445">
    <property type="entry name" value="(Trans)glycosidases"/>
    <property type="match status" value="1"/>
</dbReference>
<dbReference type="InterPro" id="IPR013780">
    <property type="entry name" value="Glyco_hydro_b"/>
</dbReference>
<evidence type="ECO:0000313" key="5">
    <source>
        <dbReference type="EMBL" id="RDU24494.1"/>
    </source>
</evidence>
<sequence>MNYQSFREIEIKTSYIMNVRMPLNKKAMFSDGTSEYRNPEEPECFEHVVIKFRTAKNNVDRVWIVCEGELVLMKKAASHGLFDYYEGALQLTDQVVSYYFQIESGSMICFYDSRGVVIEPTEHYYFRIAPGFSVPKWAKGAVMYQIFTDRFYNGDKSNDVETREYEYIADGTIKVEDWNKPPAIMGVREFYGGDLQGVLDKLDYLQDLGIEAIYFNPLFVSPSNHKYDIQDYDYIDPHFGKIVSDGGDVLEYWDKENRHASKYIQRVTNKANLEASNQLFIELVNEAHKRGIKVILDGVFNHCGSFNKWLDRERIYEGQEGYEKGAYISEDSPYRSFFRFHEPNNWPYNWSYDGWWGHDTLPKLNYEESDELCKYILDIAAKWVSPPFNADGWRLDVAADLGMTQEYNHYFWQEFRRVVKESNPQAIILAEHYGDPSSWLQGDQWDTIMNYDAFMEPLTWFLTGMEKHSDEFRGDLLGNIHHFKGAMQYHMNNMMAPSLHCSMNEISNHDHSRFLTRTNRIVGRVGSLGSDAASENVEKSVLKEAVVIQMTWPGAPTIYYGDEAGVCGFTDPDNRRTYPWGQEDLELIDFHKAMIAIRRKHSALRNGSFMFLKEDYNLLVYGRFNRIEQLVIAVNNNDYQICVEVDVWPIGIPEEPEVIMQQIMQTDQFGYSNESIDVLVQSGKVILDLDEKTAVVLYRNNDNILI</sequence>
<dbReference type="CDD" id="cd02857">
    <property type="entry name" value="E_set_CDase_PDE_N"/>
    <property type="match status" value="1"/>
</dbReference>
<dbReference type="PANTHER" id="PTHR10357">
    <property type="entry name" value="ALPHA-AMYLASE FAMILY MEMBER"/>
    <property type="match status" value="1"/>
</dbReference>
<dbReference type="InterPro" id="IPR004185">
    <property type="entry name" value="Glyco_hydro_13_lg-like_dom"/>
</dbReference>